<name>A0A382W737_9ZZZZ</name>
<gene>
    <name evidence="1" type="ORF">METZ01_LOCUS406765</name>
</gene>
<proteinExistence type="predicted"/>
<evidence type="ECO:0000313" key="1">
    <source>
        <dbReference type="EMBL" id="SVD53911.1"/>
    </source>
</evidence>
<feature type="non-terminal residue" evidence="1">
    <location>
        <position position="1"/>
    </location>
</feature>
<feature type="non-terminal residue" evidence="1">
    <location>
        <position position="68"/>
    </location>
</feature>
<sequence length="68" mass="8031">VKPSAFENLDCLQRLGATAVPKMRRQGNADWIVAIWVGLIFSKHRVSQDQMCERRMTRPEFRKDDQIW</sequence>
<protein>
    <submittedName>
        <fullName evidence="1">Uncharacterized protein</fullName>
    </submittedName>
</protein>
<dbReference type="AlphaFoldDB" id="A0A382W737"/>
<dbReference type="EMBL" id="UINC01157105">
    <property type="protein sequence ID" value="SVD53911.1"/>
    <property type="molecule type" value="Genomic_DNA"/>
</dbReference>
<accession>A0A382W737</accession>
<reference evidence="1" key="1">
    <citation type="submission" date="2018-05" db="EMBL/GenBank/DDBJ databases">
        <authorList>
            <person name="Lanie J.A."/>
            <person name="Ng W.-L."/>
            <person name="Kazmierczak K.M."/>
            <person name="Andrzejewski T.M."/>
            <person name="Davidsen T.M."/>
            <person name="Wayne K.J."/>
            <person name="Tettelin H."/>
            <person name="Glass J.I."/>
            <person name="Rusch D."/>
            <person name="Podicherti R."/>
            <person name="Tsui H.-C.T."/>
            <person name="Winkler M.E."/>
        </authorList>
    </citation>
    <scope>NUCLEOTIDE SEQUENCE</scope>
</reference>
<organism evidence="1">
    <name type="scientific">marine metagenome</name>
    <dbReference type="NCBI Taxonomy" id="408172"/>
    <lineage>
        <taxon>unclassified sequences</taxon>
        <taxon>metagenomes</taxon>
        <taxon>ecological metagenomes</taxon>
    </lineage>
</organism>